<dbReference type="Proteomes" id="UP000319897">
    <property type="component" value="Unassembled WGS sequence"/>
</dbReference>
<accession>A0A501XQZ2</accession>
<evidence type="ECO:0000313" key="2">
    <source>
        <dbReference type="EMBL" id="TPE63091.1"/>
    </source>
</evidence>
<sequence>MEGSALKQRALEVARSNGIARTRDFENAGVPRIYLSRMQDEGLLVRTARGRYELAGAKATAMHGLAEAARAIPKGVVGLISALHVHGVIAKAPLEIWMLLPAKAWAPTSPTFDLRVVRASGAAFATGIEQHRIDGVAVSVTSLAKTFCDCFKHRAKIGLDQVVDALRIAAEQRAVDAETLLTTADVCRVRKVMAPYVRAIL</sequence>
<protein>
    <submittedName>
        <fullName evidence="2">Transcriptional regulator</fullName>
    </submittedName>
</protein>
<dbReference type="OrthoDB" id="9789781at2"/>
<dbReference type="InterPro" id="IPR025159">
    <property type="entry name" value="AbiEi_N"/>
</dbReference>
<dbReference type="EMBL" id="VFSU01000013">
    <property type="protein sequence ID" value="TPE63091.1"/>
    <property type="molecule type" value="Genomic_DNA"/>
</dbReference>
<evidence type="ECO:0000313" key="3">
    <source>
        <dbReference type="Proteomes" id="UP000319897"/>
    </source>
</evidence>
<keyword evidence="3" id="KW-1185">Reference proteome</keyword>
<dbReference type="AlphaFoldDB" id="A0A501XQZ2"/>
<comment type="caution">
    <text evidence="2">The sequence shown here is derived from an EMBL/GenBank/DDBJ whole genome shotgun (WGS) entry which is preliminary data.</text>
</comment>
<gene>
    <name evidence="2" type="ORF">FJQ54_04395</name>
</gene>
<name>A0A501XQZ2_9SPHN</name>
<organism evidence="2 3">
    <name type="scientific">Sandaracinobacter neustonicus</name>
    <dbReference type="NCBI Taxonomy" id="1715348"/>
    <lineage>
        <taxon>Bacteria</taxon>
        <taxon>Pseudomonadati</taxon>
        <taxon>Pseudomonadota</taxon>
        <taxon>Alphaproteobacteria</taxon>
        <taxon>Sphingomonadales</taxon>
        <taxon>Sphingosinicellaceae</taxon>
        <taxon>Sandaracinobacter</taxon>
    </lineage>
</organism>
<proteinExistence type="predicted"/>
<reference evidence="2 3" key="1">
    <citation type="submission" date="2019-06" db="EMBL/GenBank/DDBJ databases">
        <authorList>
            <person name="Lee I."/>
            <person name="Jang G.I."/>
            <person name="Hwang C.Y."/>
        </authorList>
    </citation>
    <scope>NUCLEOTIDE SEQUENCE [LARGE SCALE GENOMIC DNA]</scope>
    <source>
        <strain evidence="2 3">PAMC 28131</strain>
    </source>
</reference>
<feature type="domain" description="AbiEi antitoxin N-terminal" evidence="1">
    <location>
        <begin position="8"/>
        <end position="54"/>
    </location>
</feature>
<dbReference type="RefSeq" id="WP_140927220.1">
    <property type="nucleotide sequence ID" value="NZ_VFSU01000013.1"/>
</dbReference>
<evidence type="ECO:0000259" key="1">
    <source>
        <dbReference type="Pfam" id="PF13338"/>
    </source>
</evidence>
<dbReference type="Pfam" id="PF13338">
    <property type="entry name" value="AbiEi_4"/>
    <property type="match status" value="1"/>
</dbReference>